<organism evidence="2 3">
    <name type="scientific">Polaromonas aquatica</name>
    <dbReference type="NCBI Taxonomy" id="332657"/>
    <lineage>
        <taxon>Bacteria</taxon>
        <taxon>Pseudomonadati</taxon>
        <taxon>Pseudomonadota</taxon>
        <taxon>Betaproteobacteria</taxon>
        <taxon>Burkholderiales</taxon>
        <taxon>Comamonadaceae</taxon>
        <taxon>Polaromonas</taxon>
    </lineage>
</organism>
<dbReference type="SUPFAM" id="SSF54506">
    <property type="entry name" value="Diaminopimelate epimerase-like"/>
    <property type="match status" value="1"/>
</dbReference>
<dbReference type="Proteomes" id="UP001596270">
    <property type="component" value="Unassembled WGS sequence"/>
</dbReference>
<accession>A0ABW1TXR4</accession>
<comment type="caution">
    <text evidence="2">The sequence shown here is derived from an EMBL/GenBank/DDBJ whole genome shotgun (WGS) entry which is preliminary data.</text>
</comment>
<protein>
    <submittedName>
        <fullName evidence="2">PhzF family phenazine biosynthesis protein</fullName>
    </submittedName>
</protein>
<dbReference type="Gene3D" id="3.10.310.10">
    <property type="entry name" value="Diaminopimelate Epimerase, Chain A, domain 1"/>
    <property type="match status" value="2"/>
</dbReference>
<evidence type="ECO:0000313" key="3">
    <source>
        <dbReference type="Proteomes" id="UP001596270"/>
    </source>
</evidence>
<reference evidence="3" key="1">
    <citation type="journal article" date="2019" name="Int. J. Syst. Evol. Microbiol.">
        <title>The Global Catalogue of Microorganisms (GCM) 10K type strain sequencing project: providing services to taxonomists for standard genome sequencing and annotation.</title>
        <authorList>
            <consortium name="The Broad Institute Genomics Platform"/>
            <consortium name="The Broad Institute Genome Sequencing Center for Infectious Disease"/>
            <person name="Wu L."/>
            <person name="Ma J."/>
        </authorList>
    </citation>
    <scope>NUCLEOTIDE SEQUENCE [LARGE SCALE GENOMIC DNA]</scope>
    <source>
        <strain evidence="3">CCUG 39402</strain>
    </source>
</reference>
<dbReference type="RefSeq" id="WP_371436809.1">
    <property type="nucleotide sequence ID" value="NZ_JBHSRS010000018.1"/>
</dbReference>
<comment type="similarity">
    <text evidence="1">Belongs to the PhzF family.</text>
</comment>
<name>A0ABW1TXR4_9BURK</name>
<dbReference type="PANTHER" id="PTHR13774:SF32">
    <property type="entry name" value="ANTISENSE-ENHANCING SEQUENCE 1"/>
    <property type="match status" value="1"/>
</dbReference>
<dbReference type="InterPro" id="IPR003719">
    <property type="entry name" value="Phenazine_PhzF-like"/>
</dbReference>
<dbReference type="Pfam" id="PF02567">
    <property type="entry name" value="PhzC-PhzF"/>
    <property type="match status" value="1"/>
</dbReference>
<proteinExistence type="inferred from homology"/>
<gene>
    <name evidence="2" type="ORF">ACFQND_08455</name>
</gene>
<sequence length="318" mass="33526">MQQRPFKQVDVFTATPYYGNPLAVVLDGRGLDTAAMQRFAHWTNLSETTFLLPPEDASADYKVRIFTPGGEMPFAGHPTLGSCHSWLQAGGKPKRRDIIVQECKVGLVNIRREPGHEGAGRLAFAAPPLKRSSSSPVVLAQVAAALGLKATQIAAAQLLDNGPVWLGLLLDSPETVLQLTPNNLELAKLNVKVGVAALYPKAEAPPLIARANREAKAFGHAAAADTPAAADMEVRAFAAPMGINEDPVTGSLNASLAQWLMAEGYTPDRYVASQGVCLGRAGLVYLERDSSGQATSTGSGQVWVGGESVTCLDGSVTL</sequence>
<evidence type="ECO:0000313" key="2">
    <source>
        <dbReference type="EMBL" id="MFC6281256.1"/>
    </source>
</evidence>
<keyword evidence="3" id="KW-1185">Reference proteome</keyword>
<dbReference type="PANTHER" id="PTHR13774">
    <property type="entry name" value="PHENAZINE BIOSYNTHESIS PROTEIN"/>
    <property type="match status" value="1"/>
</dbReference>
<dbReference type="PIRSF" id="PIRSF016184">
    <property type="entry name" value="PhzC_PhzF"/>
    <property type="match status" value="1"/>
</dbReference>
<dbReference type="EMBL" id="JBHSRS010000018">
    <property type="protein sequence ID" value="MFC6281256.1"/>
    <property type="molecule type" value="Genomic_DNA"/>
</dbReference>
<evidence type="ECO:0000256" key="1">
    <source>
        <dbReference type="ARBA" id="ARBA00008270"/>
    </source>
</evidence>
<dbReference type="NCBIfam" id="TIGR00654">
    <property type="entry name" value="PhzF_family"/>
    <property type="match status" value="1"/>
</dbReference>